<sequence length="71" mass="7731">MVPLPLQGRILQPHLVGSSPIAFLLSPFLFHMLRWNAAPFPASTAAAHATLSRRCPFPVASLSRRRRGNGA</sequence>
<protein>
    <submittedName>
        <fullName evidence="1">Uncharacterized protein</fullName>
    </submittedName>
</protein>
<gene>
    <name evidence="1" type="ORF">BV87_24240</name>
</gene>
<name>A0A2D1R8K0_SPHYA</name>
<dbReference type="Proteomes" id="UP000037029">
    <property type="component" value="Chromosome"/>
</dbReference>
<evidence type="ECO:0000313" key="1">
    <source>
        <dbReference type="EMBL" id="ATP21191.1"/>
    </source>
</evidence>
<proteinExistence type="predicted"/>
<organism evidence="1 2">
    <name type="scientific">Sphingobium yanoikuyae</name>
    <name type="common">Sphingomonas yanoikuyae</name>
    <dbReference type="NCBI Taxonomy" id="13690"/>
    <lineage>
        <taxon>Bacteria</taxon>
        <taxon>Pseudomonadati</taxon>
        <taxon>Pseudomonadota</taxon>
        <taxon>Alphaproteobacteria</taxon>
        <taxon>Sphingomonadales</taxon>
        <taxon>Sphingomonadaceae</taxon>
        <taxon>Sphingobium</taxon>
    </lineage>
</organism>
<accession>A0A2D1R8K0</accession>
<reference evidence="1 2" key="1">
    <citation type="submission" date="2017-04" db="EMBL/GenBank/DDBJ databases">
        <title>Characterization, genome and methylation analysis of a phthalic acid esters degrading strain Sphingobium yanoikuyae SHJ.</title>
        <authorList>
            <person name="Feng L."/>
        </authorList>
    </citation>
    <scope>NUCLEOTIDE SEQUENCE [LARGE SCALE GENOMIC DNA]</scope>
    <source>
        <strain evidence="1 2">SHJ</strain>
    </source>
</reference>
<evidence type="ECO:0000313" key="2">
    <source>
        <dbReference type="Proteomes" id="UP000037029"/>
    </source>
</evidence>
<dbReference type="EMBL" id="CP020925">
    <property type="protein sequence ID" value="ATP21191.1"/>
    <property type="molecule type" value="Genomic_DNA"/>
</dbReference>
<dbReference type="AlphaFoldDB" id="A0A2D1R8K0"/>